<dbReference type="Pfam" id="PF14224">
    <property type="entry name" value="DUF4331"/>
    <property type="match status" value="2"/>
</dbReference>
<evidence type="ECO:0000313" key="1">
    <source>
        <dbReference type="EMBL" id="GII97497.1"/>
    </source>
</evidence>
<dbReference type="RefSeq" id="WP_204033745.1">
    <property type="nucleotide sequence ID" value="NZ_BOOW01000061.1"/>
</dbReference>
<evidence type="ECO:0008006" key="3">
    <source>
        <dbReference type="Google" id="ProtNLM"/>
    </source>
</evidence>
<name>A0A919RQN3_9ACTN</name>
<accession>A0A919RQN3</accession>
<sequence length="321" mass="34415">MSHHLSGPDLRPPADDPRLDLTDVFAFQSPEAAGATVLVMNVNSFAFVPGASPYLHPGAVYKLCVDNDGDDRPDLAFSFVFGEPAGGEQAVTVYYGAGERAGGFAAMGEAVVADAPVAFGPDPAVAEAGPLRFTACLRSDPFFADLEGIGDGFTWTGRDTMAGKNVVALVLEAPDDTFGAGPEIGVWGRVSVKRDGRWISVDRGAHPSLTAYFNPDDRKDEYNAGEPVDDVANYRDAWIEVLKHTGGYTVADAEHALRTVLPDILRFDRSKPARYPNGRRLDDDVTDARLHMVTNGRIPSDGIGPHSDLLPHFPYLGPPHA</sequence>
<comment type="caution">
    <text evidence="1">The sequence shown here is derived from an EMBL/GenBank/DDBJ whole genome shotgun (WGS) entry which is preliminary data.</text>
</comment>
<keyword evidence="2" id="KW-1185">Reference proteome</keyword>
<dbReference type="AlphaFoldDB" id="A0A919RQN3"/>
<gene>
    <name evidence="1" type="ORF">Ssi02_77280</name>
</gene>
<organism evidence="1 2">
    <name type="scientific">Sinosporangium siamense</name>
    <dbReference type="NCBI Taxonomy" id="1367973"/>
    <lineage>
        <taxon>Bacteria</taxon>
        <taxon>Bacillati</taxon>
        <taxon>Actinomycetota</taxon>
        <taxon>Actinomycetes</taxon>
        <taxon>Streptosporangiales</taxon>
        <taxon>Streptosporangiaceae</taxon>
        <taxon>Sinosporangium</taxon>
    </lineage>
</organism>
<dbReference type="InterPro" id="IPR025566">
    <property type="entry name" value="DUF4331"/>
</dbReference>
<evidence type="ECO:0000313" key="2">
    <source>
        <dbReference type="Proteomes" id="UP000606172"/>
    </source>
</evidence>
<proteinExistence type="predicted"/>
<protein>
    <recommendedName>
        <fullName evidence="3">DUF4331 domain-containing protein</fullName>
    </recommendedName>
</protein>
<dbReference type="EMBL" id="BOOW01000061">
    <property type="protein sequence ID" value="GII97497.1"/>
    <property type="molecule type" value="Genomic_DNA"/>
</dbReference>
<dbReference type="Proteomes" id="UP000606172">
    <property type="component" value="Unassembled WGS sequence"/>
</dbReference>
<reference evidence="1" key="1">
    <citation type="submission" date="2021-01" db="EMBL/GenBank/DDBJ databases">
        <title>Whole genome shotgun sequence of Sinosporangium siamense NBRC 109515.</title>
        <authorList>
            <person name="Komaki H."/>
            <person name="Tamura T."/>
        </authorList>
    </citation>
    <scope>NUCLEOTIDE SEQUENCE</scope>
    <source>
        <strain evidence="1">NBRC 109515</strain>
    </source>
</reference>